<evidence type="ECO:0000313" key="1">
    <source>
        <dbReference type="EMBL" id="KAK3705853.1"/>
    </source>
</evidence>
<name>A0AAE1CKS7_9GAST</name>
<evidence type="ECO:0000313" key="2">
    <source>
        <dbReference type="Proteomes" id="UP001283361"/>
    </source>
</evidence>
<dbReference type="AlphaFoldDB" id="A0AAE1CKS7"/>
<comment type="caution">
    <text evidence="1">The sequence shown here is derived from an EMBL/GenBank/DDBJ whole genome shotgun (WGS) entry which is preliminary data.</text>
</comment>
<organism evidence="1 2">
    <name type="scientific">Elysia crispata</name>
    <name type="common">lettuce slug</name>
    <dbReference type="NCBI Taxonomy" id="231223"/>
    <lineage>
        <taxon>Eukaryota</taxon>
        <taxon>Metazoa</taxon>
        <taxon>Spiralia</taxon>
        <taxon>Lophotrochozoa</taxon>
        <taxon>Mollusca</taxon>
        <taxon>Gastropoda</taxon>
        <taxon>Heterobranchia</taxon>
        <taxon>Euthyneura</taxon>
        <taxon>Panpulmonata</taxon>
        <taxon>Sacoglossa</taxon>
        <taxon>Placobranchoidea</taxon>
        <taxon>Plakobranchidae</taxon>
        <taxon>Elysia</taxon>
    </lineage>
</organism>
<dbReference type="EMBL" id="JAWDGP010007763">
    <property type="protein sequence ID" value="KAK3705853.1"/>
    <property type="molecule type" value="Genomic_DNA"/>
</dbReference>
<reference evidence="1" key="1">
    <citation type="journal article" date="2023" name="G3 (Bethesda)">
        <title>A reference genome for the long-term kleptoplast-retaining sea slug Elysia crispata morphotype clarki.</title>
        <authorList>
            <person name="Eastman K.E."/>
            <person name="Pendleton A.L."/>
            <person name="Shaikh M.A."/>
            <person name="Suttiyut T."/>
            <person name="Ogas R."/>
            <person name="Tomko P."/>
            <person name="Gavelis G."/>
            <person name="Widhalm J.R."/>
            <person name="Wisecaver J.H."/>
        </authorList>
    </citation>
    <scope>NUCLEOTIDE SEQUENCE</scope>
    <source>
        <strain evidence="1">ECLA1</strain>
    </source>
</reference>
<gene>
    <name evidence="1" type="ORF">RRG08_058934</name>
</gene>
<accession>A0AAE1CKS7</accession>
<sequence>MQFATDNVPSESYKGMMTLFCYKTRSLSAWVVNLVCVSGDTRRKSTRHITLTGLDQGQNFSRTCGFTGFGANVSTYFDVESRVVPPGPHLDVQPFTSSTALSKESWRDVIERQSPTTKVKVLISLGLLEIIWEL</sequence>
<keyword evidence="2" id="KW-1185">Reference proteome</keyword>
<protein>
    <submittedName>
        <fullName evidence="1">Uncharacterized protein</fullName>
    </submittedName>
</protein>
<proteinExistence type="predicted"/>
<dbReference type="Proteomes" id="UP001283361">
    <property type="component" value="Unassembled WGS sequence"/>
</dbReference>